<proteinExistence type="predicted"/>
<name>A0AC34RI22_9BILA</name>
<sequence>MPIGFNKVTGVNKKRDKKRFTDSTNNSQNEVKINGIEQQRVDDINMGNNEASIQHHNRISFSKSAKNGVNDLDYWKALLENKCEAVLETKQGLKEQLQCKTSDVAIVDAGPDTETSMSNNGIIVDSKKKKVGKKKLKKLQSNSKNSVEEPTNDLTQNDSKTNNVTHCESLQNTKMDLNETAKLEIPTSSKECVDFNVVAEESNALSSEAKNDDLDEMILVQRKRRSKVKAPEIINNKVSQNNSAVKGYHDQKPGRRNDGKNRTYSDKKGSYRYNNSKLGTTEKNAPVARKSASFDLESDFPPLSVEKALSGERRNSNVVNAATENETDQIVQTVEAKVDSEQLQSNNDVIDTVEEKELPSVSLDASSLTGKDEDSSKELPIENQNGVETDNEQSGSKVDTDTLSDNLKEDVSYLPLRNTPNHRPRHFGHHGHRKQFEVRPQMSNIYPHVPAPTGPGRVDYNVYANSLPMQNHQILRPNFYLNQPRHPIPASMAYAAFQPTLPHYSSGFLPHQSLLPVQLPISSGAPNAFSNGHYSNVQPALHEYPVMPLMNQFPDIQHSYPPVVPFPPDIHNSSSEDLQLFNNDNPSRESTPRADHAEIKLPVVNSQINPSNESVSGDQKQQNADSARTVIPVRAPPRVDTLCFSPELQQTIRDALGLHPNEGIFYVYTVDSNSNHYRQFRCLMHSTTPVKFDGISFPVTLEPNYGMPGQLSPAGYYYVAREPSSAGTSSDSNATLPPISTHFMPVSSFSATVPEEYRIPPLPHYYENLLRVPETSNASVPSNNATSGASNVTDQFYPETKNLPNGSLPGSN</sequence>
<organism evidence="1 2">
    <name type="scientific">Panagrolaimus sp. JU765</name>
    <dbReference type="NCBI Taxonomy" id="591449"/>
    <lineage>
        <taxon>Eukaryota</taxon>
        <taxon>Metazoa</taxon>
        <taxon>Ecdysozoa</taxon>
        <taxon>Nematoda</taxon>
        <taxon>Chromadorea</taxon>
        <taxon>Rhabditida</taxon>
        <taxon>Tylenchina</taxon>
        <taxon>Panagrolaimomorpha</taxon>
        <taxon>Panagrolaimoidea</taxon>
        <taxon>Panagrolaimidae</taxon>
        <taxon>Panagrolaimus</taxon>
    </lineage>
</organism>
<dbReference type="Proteomes" id="UP000887576">
    <property type="component" value="Unplaced"/>
</dbReference>
<accession>A0AC34RI22</accession>
<dbReference type="WBParaSite" id="JU765_v2.g7176.t1">
    <property type="protein sequence ID" value="JU765_v2.g7176.t1"/>
    <property type="gene ID" value="JU765_v2.g7176"/>
</dbReference>
<protein>
    <submittedName>
        <fullName evidence="2">Uncharacterized protein</fullName>
    </submittedName>
</protein>
<reference evidence="2" key="1">
    <citation type="submission" date="2022-11" db="UniProtKB">
        <authorList>
            <consortium name="WormBaseParasite"/>
        </authorList>
    </citation>
    <scope>IDENTIFICATION</scope>
</reference>
<evidence type="ECO:0000313" key="1">
    <source>
        <dbReference type="Proteomes" id="UP000887576"/>
    </source>
</evidence>
<evidence type="ECO:0000313" key="2">
    <source>
        <dbReference type="WBParaSite" id="JU765_v2.g7176.t1"/>
    </source>
</evidence>